<proteinExistence type="predicted"/>
<dbReference type="InterPro" id="IPR050333">
    <property type="entry name" value="SLRP"/>
</dbReference>
<dbReference type="AlphaFoldDB" id="A0A2G8JCT4"/>
<evidence type="ECO:0000313" key="5">
    <source>
        <dbReference type="Proteomes" id="UP000230750"/>
    </source>
</evidence>
<dbReference type="SUPFAM" id="SSF52058">
    <property type="entry name" value="L domain-like"/>
    <property type="match status" value="1"/>
</dbReference>
<feature type="signal peptide" evidence="3">
    <location>
        <begin position="1"/>
        <end position="23"/>
    </location>
</feature>
<protein>
    <submittedName>
        <fullName evidence="4">Variable lymphocyte receptor C</fullName>
    </submittedName>
</protein>
<dbReference type="OrthoDB" id="6343311at2759"/>
<evidence type="ECO:0000256" key="1">
    <source>
        <dbReference type="ARBA" id="ARBA00022614"/>
    </source>
</evidence>
<dbReference type="InterPro" id="IPR001611">
    <property type="entry name" value="Leu-rich_rpt"/>
</dbReference>
<evidence type="ECO:0000256" key="2">
    <source>
        <dbReference type="ARBA" id="ARBA00022737"/>
    </source>
</evidence>
<dbReference type="Pfam" id="PF13855">
    <property type="entry name" value="LRR_8"/>
    <property type="match status" value="1"/>
</dbReference>
<keyword evidence="1" id="KW-0433">Leucine-rich repeat</keyword>
<gene>
    <name evidence="4" type="ORF">BSL78_29634</name>
</gene>
<name>A0A2G8JCT4_STIJA</name>
<dbReference type="PANTHER" id="PTHR45712">
    <property type="entry name" value="AGAP008170-PA"/>
    <property type="match status" value="1"/>
</dbReference>
<dbReference type="GO" id="GO:0005615">
    <property type="term" value="C:extracellular space"/>
    <property type="evidence" value="ECO:0007669"/>
    <property type="project" value="TreeGrafter"/>
</dbReference>
<dbReference type="Proteomes" id="UP000230750">
    <property type="component" value="Unassembled WGS sequence"/>
</dbReference>
<comment type="caution">
    <text evidence="4">The sequence shown here is derived from an EMBL/GenBank/DDBJ whole genome shotgun (WGS) entry which is preliminary data.</text>
</comment>
<sequence>MKILQGHSYSVLFLMRMVIMVTGYDGNCVLKMNPHETFLDCSRKNIVDVPTDIPHSVTRLSFFAGELHRLSPSPFLKLTLLNSIDFRWNKISVVMPFTFNYLQELTLIDLSRNFISGIDKGVFFRLKSLKAVINDSQRNRRAKRRMLPSIA</sequence>
<feature type="chain" id="PRO_5013567097" evidence="3">
    <location>
        <begin position="24"/>
        <end position="151"/>
    </location>
</feature>
<dbReference type="Gene3D" id="3.80.10.10">
    <property type="entry name" value="Ribonuclease Inhibitor"/>
    <property type="match status" value="1"/>
</dbReference>
<keyword evidence="2" id="KW-0677">Repeat</keyword>
<organism evidence="4 5">
    <name type="scientific">Stichopus japonicus</name>
    <name type="common">Sea cucumber</name>
    <dbReference type="NCBI Taxonomy" id="307972"/>
    <lineage>
        <taxon>Eukaryota</taxon>
        <taxon>Metazoa</taxon>
        <taxon>Echinodermata</taxon>
        <taxon>Eleutherozoa</taxon>
        <taxon>Echinozoa</taxon>
        <taxon>Holothuroidea</taxon>
        <taxon>Aspidochirotacea</taxon>
        <taxon>Aspidochirotida</taxon>
        <taxon>Stichopodidae</taxon>
        <taxon>Apostichopus</taxon>
    </lineage>
</organism>
<keyword evidence="3" id="KW-0732">Signal</keyword>
<keyword evidence="4" id="KW-0675">Receptor</keyword>
<evidence type="ECO:0000256" key="3">
    <source>
        <dbReference type="SAM" id="SignalP"/>
    </source>
</evidence>
<dbReference type="STRING" id="307972.A0A2G8JCT4"/>
<evidence type="ECO:0000313" key="4">
    <source>
        <dbReference type="EMBL" id="PIK33550.1"/>
    </source>
</evidence>
<accession>A0A2G8JCT4</accession>
<dbReference type="PANTHER" id="PTHR45712:SF22">
    <property type="entry name" value="INSULIN-LIKE GROWTH FACTOR-BINDING PROTEIN COMPLEX ACID LABILE SUBUNIT"/>
    <property type="match status" value="1"/>
</dbReference>
<dbReference type="InterPro" id="IPR032675">
    <property type="entry name" value="LRR_dom_sf"/>
</dbReference>
<reference evidence="4 5" key="1">
    <citation type="journal article" date="2017" name="PLoS Biol.">
        <title>The sea cucumber genome provides insights into morphological evolution and visceral regeneration.</title>
        <authorList>
            <person name="Zhang X."/>
            <person name="Sun L."/>
            <person name="Yuan J."/>
            <person name="Sun Y."/>
            <person name="Gao Y."/>
            <person name="Zhang L."/>
            <person name="Li S."/>
            <person name="Dai H."/>
            <person name="Hamel J.F."/>
            <person name="Liu C."/>
            <person name="Yu Y."/>
            <person name="Liu S."/>
            <person name="Lin W."/>
            <person name="Guo K."/>
            <person name="Jin S."/>
            <person name="Xu P."/>
            <person name="Storey K.B."/>
            <person name="Huan P."/>
            <person name="Zhang T."/>
            <person name="Zhou Y."/>
            <person name="Zhang J."/>
            <person name="Lin C."/>
            <person name="Li X."/>
            <person name="Xing L."/>
            <person name="Huo D."/>
            <person name="Sun M."/>
            <person name="Wang L."/>
            <person name="Mercier A."/>
            <person name="Li F."/>
            <person name="Yang H."/>
            <person name="Xiang J."/>
        </authorList>
    </citation>
    <scope>NUCLEOTIDE SEQUENCE [LARGE SCALE GENOMIC DNA]</scope>
    <source>
        <strain evidence="4">Shaxun</strain>
        <tissue evidence="4">Muscle</tissue>
    </source>
</reference>
<keyword evidence="5" id="KW-1185">Reference proteome</keyword>
<dbReference type="EMBL" id="MRZV01002502">
    <property type="protein sequence ID" value="PIK33550.1"/>
    <property type="molecule type" value="Genomic_DNA"/>
</dbReference>